<feature type="transmembrane region" description="Helical" evidence="1">
    <location>
        <begin position="122"/>
        <end position="141"/>
    </location>
</feature>
<organism evidence="2 3">
    <name type="scientific">Laspinema palackyanum D2a</name>
    <dbReference type="NCBI Taxonomy" id="2953684"/>
    <lineage>
        <taxon>Bacteria</taxon>
        <taxon>Bacillati</taxon>
        <taxon>Cyanobacteriota</taxon>
        <taxon>Cyanophyceae</taxon>
        <taxon>Oscillatoriophycideae</taxon>
        <taxon>Oscillatoriales</taxon>
        <taxon>Laspinemataceae</taxon>
        <taxon>Laspinema</taxon>
        <taxon>Laspinema palackyanum</taxon>
    </lineage>
</organism>
<feature type="transmembrane region" description="Helical" evidence="1">
    <location>
        <begin position="58"/>
        <end position="79"/>
    </location>
</feature>
<keyword evidence="1" id="KW-0472">Membrane</keyword>
<feature type="transmembrane region" description="Helical" evidence="1">
    <location>
        <begin position="153"/>
        <end position="171"/>
    </location>
</feature>
<dbReference type="InterPro" id="IPR019275">
    <property type="entry name" value="DUF2301"/>
</dbReference>
<gene>
    <name evidence="2" type="ORF">NG799_09540</name>
</gene>
<evidence type="ECO:0000313" key="2">
    <source>
        <dbReference type="EMBL" id="MCT7966574.1"/>
    </source>
</evidence>
<feature type="transmembrane region" description="Helical" evidence="1">
    <location>
        <begin position="91"/>
        <end position="110"/>
    </location>
</feature>
<dbReference type="Proteomes" id="UP001525890">
    <property type="component" value="Unassembled WGS sequence"/>
</dbReference>
<dbReference type="PANTHER" id="PTHR36716:SF2">
    <property type="entry name" value="F3H9.20 PROTEIN"/>
    <property type="match status" value="1"/>
</dbReference>
<keyword evidence="1" id="KW-0812">Transmembrane</keyword>
<dbReference type="RefSeq" id="WP_368006212.1">
    <property type="nucleotide sequence ID" value="NZ_JAMXFF010000011.1"/>
</dbReference>
<keyword evidence="1" id="KW-1133">Transmembrane helix</keyword>
<evidence type="ECO:0000313" key="3">
    <source>
        <dbReference type="Proteomes" id="UP001525890"/>
    </source>
</evidence>
<feature type="transmembrane region" description="Helical" evidence="1">
    <location>
        <begin position="177"/>
        <end position="195"/>
    </location>
</feature>
<evidence type="ECO:0000256" key="1">
    <source>
        <dbReference type="SAM" id="Phobius"/>
    </source>
</evidence>
<sequence length="219" mass="23984">MTQANSMESPVYQGQFGEFSITPSDRQSVIIYRGGLMVAALSFAIATVLLFWQGTTPAILTSLSVLYACFCLALGVSLLTIHIYLQVLHRFLQVCWAIGAVTALTVIFTRPDPFVVTVYHEAIALVGIGFTFVALTGIYFKEAFCFNRLETKLLTPLVPLLILGHLSGLLTPSMEKILLAVWAILFLVFALRKAGQDIPSDIGDKSVFAYLKEQEKAGS</sequence>
<feature type="transmembrane region" description="Helical" evidence="1">
    <location>
        <begin position="30"/>
        <end position="52"/>
    </location>
</feature>
<keyword evidence="3" id="KW-1185">Reference proteome</keyword>
<dbReference type="EMBL" id="JAMXFF010000011">
    <property type="protein sequence ID" value="MCT7966574.1"/>
    <property type="molecule type" value="Genomic_DNA"/>
</dbReference>
<dbReference type="PANTHER" id="PTHR36716">
    <property type="entry name" value="F3H9.20 PROTEIN"/>
    <property type="match status" value="1"/>
</dbReference>
<proteinExistence type="predicted"/>
<dbReference type="Pfam" id="PF10063">
    <property type="entry name" value="DUF2301"/>
    <property type="match status" value="1"/>
</dbReference>
<accession>A0ABT2MP93</accession>
<reference evidence="2 3" key="1">
    <citation type="journal article" date="2022" name="Front. Microbiol.">
        <title>High genomic differentiation and limited gene flow indicate recent cryptic speciation within the genus Laspinema (cyanobacteria).</title>
        <authorList>
            <person name="Stanojkovic A."/>
            <person name="Skoupy S."/>
            <person name="Skaloud P."/>
            <person name="Dvorak P."/>
        </authorList>
    </citation>
    <scope>NUCLEOTIDE SEQUENCE [LARGE SCALE GENOMIC DNA]</scope>
    <source>
        <strain evidence="2 3">D2a</strain>
    </source>
</reference>
<protein>
    <submittedName>
        <fullName evidence="2">DUF2301 domain-containing membrane protein</fullName>
    </submittedName>
</protein>
<comment type="caution">
    <text evidence="2">The sequence shown here is derived from an EMBL/GenBank/DDBJ whole genome shotgun (WGS) entry which is preliminary data.</text>
</comment>
<name>A0ABT2MP93_9CYAN</name>